<accession>A0A0F6H7L5</accession>
<protein>
    <submittedName>
        <fullName evidence="1">PF06067 domain protein</fullName>
    </submittedName>
</protein>
<name>A0A0F6H7L5_LEPIR</name>
<evidence type="ECO:0000313" key="2">
    <source>
        <dbReference type="Proteomes" id="UP000006324"/>
    </source>
</evidence>
<dbReference type="AlphaFoldDB" id="A0A0F6H7L5"/>
<gene>
    <name evidence="1" type="ORF">LEP1GSC104_2127</name>
</gene>
<organism evidence="1 2">
    <name type="scientific">Leptospira interrogans str. UI 12621</name>
    <dbReference type="NCBI Taxonomy" id="1049937"/>
    <lineage>
        <taxon>Bacteria</taxon>
        <taxon>Pseudomonadati</taxon>
        <taxon>Spirochaetota</taxon>
        <taxon>Spirochaetia</taxon>
        <taxon>Leptospirales</taxon>
        <taxon>Leptospiraceae</taxon>
        <taxon>Leptospira</taxon>
    </lineage>
</organism>
<reference evidence="1 2" key="1">
    <citation type="submission" date="2012-09" db="EMBL/GenBank/DDBJ databases">
        <authorList>
            <person name="Harkins D.M."/>
            <person name="Durkin A.S."/>
            <person name="Brinkac L.M."/>
            <person name="Selengut J.D."/>
            <person name="Sanka R."/>
            <person name="DePew J."/>
            <person name="Purushe J."/>
            <person name="Chanthongthip A."/>
            <person name="Lattana O."/>
            <person name="Phetsouvanh R."/>
            <person name="Newton P.N."/>
            <person name="Vinetz J.M."/>
            <person name="Sutton G.G."/>
            <person name="Nelson W.C."/>
            <person name="Fouts D.E."/>
        </authorList>
    </citation>
    <scope>NUCLEOTIDE SEQUENCE [LARGE SCALE GENOMIC DNA]</scope>
    <source>
        <strain evidence="1 2">UI 12621</strain>
    </source>
</reference>
<dbReference type="RefSeq" id="WP_002120977.1">
    <property type="nucleotide sequence ID" value="NZ_AHNQ02000034.1"/>
</dbReference>
<proteinExistence type="predicted"/>
<dbReference type="Pfam" id="PF06067">
    <property type="entry name" value="DUF932"/>
    <property type="match status" value="1"/>
</dbReference>
<comment type="caution">
    <text evidence="1">The sequence shown here is derived from an EMBL/GenBank/DDBJ whole genome shotgun (WGS) entry which is preliminary data.</text>
</comment>
<dbReference type="EMBL" id="AHNQ02000034">
    <property type="protein sequence ID" value="EKO24226.1"/>
    <property type="molecule type" value="Genomic_DNA"/>
</dbReference>
<sequence length="259" mass="30470">MGISEEELKRRVPSVYSDASFGQVSKKHLQIKTSDVLSLFLDLGWEIQSATEINVRNKDRKRFQKHMIILEHPTMIFQDEGKLNVVIYNSHNRSNSLEIFYGFLRFACSNQLLIRNLGNGNQKSFRHHKANLDVIKDWVVEILFGFNDLADDIRFLKAKVLNSSQVKEFANTALDYRFQSDLREYRRYLVESILRVRRNEDDGNTAWKVLNRVQETITKGLASYPDKNNYMRYIKCRPIQGLDRLISFNTDLWQLTKEI</sequence>
<evidence type="ECO:0000313" key="1">
    <source>
        <dbReference type="EMBL" id="EKO24226.1"/>
    </source>
</evidence>
<dbReference type="InterPro" id="IPR026325">
    <property type="entry name" value="DUF932"/>
</dbReference>
<dbReference type="Proteomes" id="UP000006324">
    <property type="component" value="Unassembled WGS sequence"/>
</dbReference>